<dbReference type="EMBL" id="CP002039">
    <property type="protein sequence ID" value="ADJ65966.1"/>
    <property type="molecule type" value="Genomic_DNA"/>
</dbReference>
<dbReference type="InterPro" id="IPR043128">
    <property type="entry name" value="Rev_trsase/Diguanyl_cyclase"/>
</dbReference>
<dbReference type="GeneID" id="29394204"/>
<proteinExistence type="predicted"/>
<protein>
    <recommendedName>
        <fullName evidence="1">diguanylate cyclase</fullName>
        <ecNumber evidence="1">2.7.7.65</ecNumber>
    </recommendedName>
</protein>
<dbReference type="EC" id="2.7.7.65" evidence="1"/>
<dbReference type="PANTHER" id="PTHR45138">
    <property type="entry name" value="REGULATORY COMPONENTS OF SENSORY TRANSDUCTION SYSTEM"/>
    <property type="match status" value="1"/>
</dbReference>
<dbReference type="STRING" id="757424.Hsero_4500"/>
<dbReference type="CDD" id="cd01949">
    <property type="entry name" value="GGDEF"/>
    <property type="match status" value="1"/>
</dbReference>
<dbReference type="InterPro" id="IPR050469">
    <property type="entry name" value="Diguanylate_Cyclase"/>
</dbReference>
<dbReference type="Gene3D" id="3.30.450.20">
    <property type="entry name" value="PAS domain"/>
    <property type="match status" value="2"/>
</dbReference>
<evidence type="ECO:0000256" key="2">
    <source>
        <dbReference type="ARBA" id="ARBA00034247"/>
    </source>
</evidence>
<evidence type="ECO:0000313" key="6">
    <source>
        <dbReference type="Proteomes" id="UP000000329"/>
    </source>
</evidence>
<dbReference type="GO" id="GO:0005886">
    <property type="term" value="C:plasma membrane"/>
    <property type="evidence" value="ECO:0007669"/>
    <property type="project" value="TreeGrafter"/>
</dbReference>
<dbReference type="FunFam" id="3.30.70.270:FF:000001">
    <property type="entry name" value="Diguanylate cyclase domain protein"/>
    <property type="match status" value="1"/>
</dbReference>
<dbReference type="eggNOG" id="COG3706">
    <property type="taxonomic scope" value="Bacteria"/>
</dbReference>
<dbReference type="SMART" id="SM00267">
    <property type="entry name" value="GGDEF"/>
    <property type="match status" value="1"/>
</dbReference>
<name>D8IWS9_HERSS</name>
<evidence type="ECO:0000313" key="5">
    <source>
        <dbReference type="EMBL" id="ADJ65966.1"/>
    </source>
</evidence>
<dbReference type="Pfam" id="PF00990">
    <property type="entry name" value="GGDEF"/>
    <property type="match status" value="1"/>
</dbReference>
<organism evidence="5 6">
    <name type="scientific">Herbaspirillum seropedicae (strain SmR1)</name>
    <dbReference type="NCBI Taxonomy" id="757424"/>
    <lineage>
        <taxon>Bacteria</taxon>
        <taxon>Pseudomonadati</taxon>
        <taxon>Pseudomonadota</taxon>
        <taxon>Betaproteobacteria</taxon>
        <taxon>Burkholderiales</taxon>
        <taxon>Oxalobacteraceae</taxon>
        <taxon>Herbaspirillum</taxon>
    </lineage>
</organism>
<dbReference type="eggNOG" id="COG4191">
    <property type="taxonomic scope" value="Bacteria"/>
</dbReference>
<dbReference type="AlphaFoldDB" id="D8IWS9"/>
<dbReference type="Proteomes" id="UP000000329">
    <property type="component" value="Chromosome"/>
</dbReference>
<dbReference type="GO" id="GO:1902201">
    <property type="term" value="P:negative regulation of bacterial-type flagellum-dependent cell motility"/>
    <property type="evidence" value="ECO:0007669"/>
    <property type="project" value="TreeGrafter"/>
</dbReference>
<dbReference type="Gene3D" id="3.30.70.270">
    <property type="match status" value="1"/>
</dbReference>
<gene>
    <name evidence="5" type="ordered locus">Hsero_4500</name>
</gene>
<evidence type="ECO:0000256" key="1">
    <source>
        <dbReference type="ARBA" id="ARBA00012528"/>
    </source>
</evidence>
<dbReference type="PANTHER" id="PTHR45138:SF9">
    <property type="entry name" value="DIGUANYLATE CYCLASE DGCM-RELATED"/>
    <property type="match status" value="1"/>
</dbReference>
<dbReference type="RefSeq" id="WP_013236419.1">
    <property type="nucleotide sequence ID" value="NC_014323.1"/>
</dbReference>
<dbReference type="SUPFAM" id="SSF55073">
    <property type="entry name" value="Nucleotide cyclase"/>
    <property type="match status" value="1"/>
</dbReference>
<keyword evidence="3" id="KW-0472">Membrane</keyword>
<evidence type="ECO:0000256" key="3">
    <source>
        <dbReference type="SAM" id="Phobius"/>
    </source>
</evidence>
<comment type="catalytic activity">
    <reaction evidence="2">
        <text>2 GTP = 3',3'-c-di-GMP + 2 diphosphate</text>
        <dbReference type="Rhea" id="RHEA:24898"/>
        <dbReference type="ChEBI" id="CHEBI:33019"/>
        <dbReference type="ChEBI" id="CHEBI:37565"/>
        <dbReference type="ChEBI" id="CHEBI:58805"/>
        <dbReference type="EC" id="2.7.7.65"/>
    </reaction>
</comment>
<dbReference type="PROSITE" id="PS50887">
    <property type="entry name" value="GGDEF"/>
    <property type="match status" value="1"/>
</dbReference>
<dbReference type="InterPro" id="IPR029787">
    <property type="entry name" value="Nucleotide_cyclase"/>
</dbReference>
<dbReference type="GO" id="GO:0043709">
    <property type="term" value="P:cell adhesion involved in single-species biofilm formation"/>
    <property type="evidence" value="ECO:0007669"/>
    <property type="project" value="TreeGrafter"/>
</dbReference>
<evidence type="ECO:0000259" key="4">
    <source>
        <dbReference type="PROSITE" id="PS50887"/>
    </source>
</evidence>
<feature type="transmembrane region" description="Helical" evidence="3">
    <location>
        <begin position="268"/>
        <end position="290"/>
    </location>
</feature>
<keyword evidence="3 5" id="KW-0812">Transmembrane</keyword>
<dbReference type="OrthoDB" id="9813903at2"/>
<accession>D8IWS9</accession>
<keyword evidence="3" id="KW-1133">Transmembrane helix</keyword>
<dbReference type="CDD" id="cd12914">
    <property type="entry name" value="PDC1_DGC_like"/>
    <property type="match status" value="1"/>
</dbReference>
<dbReference type="GO" id="GO:0052621">
    <property type="term" value="F:diguanylate cyclase activity"/>
    <property type="evidence" value="ECO:0007669"/>
    <property type="project" value="UniProtKB-EC"/>
</dbReference>
<dbReference type="KEGG" id="hse:Hsero_4500"/>
<keyword evidence="6" id="KW-1185">Reference proteome</keyword>
<feature type="domain" description="GGDEF" evidence="4">
    <location>
        <begin position="342"/>
        <end position="475"/>
    </location>
</feature>
<dbReference type="CDD" id="cd12915">
    <property type="entry name" value="PDC2_DGC_like"/>
    <property type="match status" value="1"/>
</dbReference>
<dbReference type="HOGENOM" id="CLU_000445_134_3_4"/>
<dbReference type="InterPro" id="IPR000160">
    <property type="entry name" value="GGDEF_dom"/>
</dbReference>
<dbReference type="NCBIfam" id="TIGR00254">
    <property type="entry name" value="GGDEF"/>
    <property type="match status" value="1"/>
</dbReference>
<sequence>MTATVSCAVLYQSHRQVERAAIEHGANIARIAQRSISRNVELLTLALDSLTWRYRHTQLHEMPLQQKMEFLLGENIEARYVAALGIVDTDGELVVGSAALSQILPGPYAQSDFFTAHQTHHAQGDTGLYISAPLTVRLERRMQVVVLSKRLAQPDGSFAGISLMVLYLDYFRDLFQGLTLENDGVISLYSADGLAYMRIPYNEAFIGSRLNISEDLERIFSPSGPAQGSYFARAQQDGPRWLYTFARVPGTGWTVFIGRTGARIFREWYNMLYAVLFLMASFCIASIYLIRRVRVELQRRSALDQQLEELARTDKLTSLLNRRALDEALARAWKRAEENPDAIFSLLFVDVDFFKLYNDTYGHKAGDYALMAVSRCIVAAVSRLSDQSGRYGGEEFVVLLNGTDTVGATHVAKRIISAIQSLKIPHERSPFDILTVSIGVTSLLREHHSSIEDVVKDADAALYRAKQDGRNKHSL</sequence>
<reference evidence="5 6" key="1">
    <citation type="submission" date="2010-04" db="EMBL/GenBank/DDBJ databases">
        <title>The genome of Herbaspirillum seropedicae SmR1, an endophytic, nitrogen-fixing, plant-growth promoting beta-Proteobacteria.</title>
        <authorList>
            <person name="Pedrosa F.O."/>
            <person name="Monteiro R.A."/>
            <person name="Wassem R."/>
            <person name="Cruz L.M."/>
            <person name="Ayub R.A."/>
            <person name="Colauto N.B."/>
            <person name="Fernandez M.A."/>
            <person name="Fungaro M.H.P."/>
            <person name="Grisard E.C."/>
            <person name="Hungria M."/>
            <person name="Madeira H.M.F."/>
            <person name="Nodari R.O."/>
            <person name="Osaku C.A."/>
            <person name="Petzl-Erler M.L."/>
            <person name="Terenzi H."/>
            <person name="Vieira L.G.E."/>
            <person name="Almeida M.I.M."/>
            <person name="Alves L.R."/>
            <person name="Arantes O.M.N."/>
            <person name="Balsanelli E."/>
            <person name="Barcellos F.G."/>
            <person name="Baura V.A."/>
            <person name="Binde D.R."/>
            <person name="Campo R.J."/>
            <person name="Chubatsu L.S."/>
            <person name="Chueire L.M.O."/>
            <person name="Ciferri R.R."/>
            <person name="Correa L.C."/>
            <person name="da Conceicao Silva J.L."/>
            <person name="Dabul A.N.G."/>
            <person name="Dambros B.P."/>
            <person name="Faoro H."/>
            <person name="Favetti A."/>
            <person name="Friedermann G."/>
            <person name="Furlaneto M.C."/>
            <person name="Gasques L.S."/>
            <person name="Gimenes C.C.T."/>
            <person name="Gioppo N.M.R."/>
            <person name="Glienke-Blanco C."/>
            <person name="Godoy L.P."/>
            <person name="Guerra M.P."/>
            <person name="Karp S."/>
            <person name="Kava-Cordeiro V."/>
            <person name="Margarido V.P."/>
            <person name="Mathioni S.M."/>
            <person name="Menck-Soares M.A."/>
            <person name="Murace N.K."/>
            <person name="Nicolas M.F."/>
            <person name="Oliveira C.E.C."/>
            <person name="Pagnan N.A.B."/>
            <person name="Pamphile J.A."/>
            <person name="Patussi E.V."/>
            <person name="Pereira L.F.P."/>
            <person name="Pereira-Ferrari L."/>
            <person name="Pinto F.G.S."/>
            <person name="Precoma C."/>
            <person name="Prioli A.J."/>
            <person name="Prioli S.M.A.P."/>
            <person name="Raittz R.T."/>
            <person name="Ramos H.J.O."/>
            <person name="Ribeiro E.M.S.F."/>
            <person name="Rigo L.U."/>
            <person name="Rocha C.L.M.S.C."/>
            <person name="Rocha S.N."/>
            <person name="Santos K."/>
            <person name="Satori D."/>
            <person name="Silva A.G."/>
            <person name="Simao R.C.G."/>
            <person name="Soares M.A.M."/>
            <person name="Souza E.M."/>
            <person name="Steffens M.B.R."/>
            <person name="Steindel M."/>
            <person name="Tadra-Sfeir M.Z."/>
            <person name="Takahashi E.K."/>
            <person name="Torres R.A."/>
            <person name="Valle J.S."/>
            <person name="Vernal J.I."/>
            <person name="Vilas-Boas L.A."/>
            <person name="Watanabe M.A.E."/>
            <person name="Weiss V.A."/>
            <person name="Yates M.A."/>
            <person name="Souza E.M."/>
        </authorList>
    </citation>
    <scope>NUCLEOTIDE SEQUENCE [LARGE SCALE GENOMIC DNA]</scope>
    <source>
        <strain evidence="5 6">SmR1</strain>
    </source>
</reference>